<evidence type="ECO:0000313" key="2">
    <source>
        <dbReference type="EMBL" id="AYE34980.1"/>
    </source>
</evidence>
<name>A0A9N7PJT2_CLOSE</name>
<accession>A0A9N7PJT2</accession>
<dbReference type="KEGG" id="csep:CP523_11460"/>
<dbReference type="RefSeq" id="WP_066673296.1">
    <property type="nucleotide sequence ID" value="NZ_CABMIZ010000001.1"/>
</dbReference>
<reference evidence="2 4" key="1">
    <citation type="submission" date="2017-09" db="EMBL/GenBank/DDBJ databases">
        <authorList>
            <person name="Thomas P."/>
            <person name="Seyboldt C."/>
        </authorList>
    </citation>
    <scope>NUCLEOTIDE SEQUENCE [LARGE SCALE GENOMIC DNA]</scope>
    <source>
        <strain evidence="2 4">DSM 7534</strain>
    </source>
</reference>
<gene>
    <name evidence="2" type="ORF">CP523_11460</name>
    <name evidence="3" type="ORF">NH397_03815</name>
</gene>
<proteinExistence type="predicted"/>
<feature type="domain" description="AMP-activated protein kinase glycogen-binding" evidence="1">
    <location>
        <begin position="16"/>
        <end position="69"/>
    </location>
</feature>
<evidence type="ECO:0000313" key="5">
    <source>
        <dbReference type="Proteomes" id="UP001055437"/>
    </source>
</evidence>
<reference evidence="3" key="2">
    <citation type="submission" date="2022-06" db="EMBL/GenBank/DDBJ databases">
        <authorList>
            <person name="Holder M.E."/>
            <person name="Ajami N.J."/>
            <person name="Petrosino J.F."/>
        </authorList>
    </citation>
    <scope>NUCLEOTIDE SEQUENCE</scope>
    <source>
        <strain evidence="3">RMA 8861</strain>
    </source>
</reference>
<dbReference type="EMBL" id="CP099799">
    <property type="protein sequence ID" value="USS01576.1"/>
    <property type="molecule type" value="Genomic_DNA"/>
</dbReference>
<dbReference type="SUPFAM" id="SSF81296">
    <property type="entry name" value="E set domains"/>
    <property type="match status" value="1"/>
</dbReference>
<dbReference type="Gene3D" id="2.60.40.10">
    <property type="entry name" value="Immunoglobulins"/>
    <property type="match status" value="1"/>
</dbReference>
<dbReference type="Pfam" id="PF16561">
    <property type="entry name" value="AMPK1_CBM"/>
    <property type="match status" value="1"/>
</dbReference>
<organism evidence="2 4">
    <name type="scientific">Clostridium septicum</name>
    <dbReference type="NCBI Taxonomy" id="1504"/>
    <lineage>
        <taxon>Bacteria</taxon>
        <taxon>Bacillati</taxon>
        <taxon>Bacillota</taxon>
        <taxon>Clostridia</taxon>
        <taxon>Eubacteriales</taxon>
        <taxon>Clostridiaceae</taxon>
        <taxon>Clostridium</taxon>
    </lineage>
</organism>
<evidence type="ECO:0000313" key="4">
    <source>
        <dbReference type="Proteomes" id="UP000280586"/>
    </source>
</evidence>
<sequence length="230" mass="27081">MNITFRYEENESLIINKISVIGSFNNYDVNSGKMEKKDGVWILEASLEPGEHYYKFVINDKLKLNDSTANIYLPHINDEIYSVIMINENDERLYNNTQYTANIEKYNMTGNIYEEYIPTNKKEFNRNIDKKVVTRFQFTNVTGIHAVTAVWVMPNGELFDDSENLLFTPKGEEDKPIDIWFWIDLTDSDRNYQSGRWLMKLFLDGEFILEDEFTLGKANTYSNYGQVKYQ</sequence>
<dbReference type="AlphaFoldDB" id="A0A9N7PJT2"/>
<keyword evidence="5" id="KW-1185">Reference proteome</keyword>
<dbReference type="EMBL" id="CP023671">
    <property type="protein sequence ID" value="AYE34980.1"/>
    <property type="molecule type" value="Genomic_DNA"/>
</dbReference>
<dbReference type="InterPro" id="IPR014756">
    <property type="entry name" value="Ig_E-set"/>
</dbReference>
<dbReference type="InterPro" id="IPR013783">
    <property type="entry name" value="Ig-like_fold"/>
</dbReference>
<dbReference type="InterPro" id="IPR032640">
    <property type="entry name" value="AMPK1_CBM"/>
</dbReference>
<dbReference type="OrthoDB" id="1715880at2"/>
<protein>
    <recommendedName>
        <fullName evidence="1">AMP-activated protein kinase glycogen-binding domain-containing protein</fullName>
    </recommendedName>
</protein>
<evidence type="ECO:0000313" key="3">
    <source>
        <dbReference type="EMBL" id="USS01576.1"/>
    </source>
</evidence>
<dbReference type="Proteomes" id="UP001055437">
    <property type="component" value="Chromosome"/>
</dbReference>
<dbReference type="GeneID" id="303561299"/>
<dbReference type="Proteomes" id="UP000280586">
    <property type="component" value="Chromosome"/>
</dbReference>
<evidence type="ECO:0000259" key="1">
    <source>
        <dbReference type="Pfam" id="PF16561"/>
    </source>
</evidence>